<dbReference type="EMBL" id="LNZC01000027">
    <property type="protein sequence ID" value="KTD76834.1"/>
    <property type="molecule type" value="Genomic_DNA"/>
</dbReference>
<keyword evidence="2" id="KW-1185">Reference proteome</keyword>
<sequence>MHANLAKALNYLDITAVALRDSDGNTQSIIKPKAHAAALFHYLEIAGYLTPELFGKAISYLAAAKPFSCSNSELVSQLHQACLRARADGGFSTDVFFEYFCNDPLFKVEDIIDLIVFLQQTAFDRSFGVERDRLQTKTWMEQHKERFGDLATQMGVITPQPPMKSSYCGTAIMGASSPRVESRIEYFNQLAVDSGLVWALSGNRELSKGLDSEELMEKVAEATGRKAVYVEKGSGAARREFLDGVTETMMVNYLLEKMCQGKAIAVVDSAVQEGHWRATTDQSARDIVEIMIQKIKNAELLPDTQGVYRFMIIAEQPHSGRMARQVQRAFNTELQRQGLSSTISFIVEGVGPGIQPSKLNDLAVLSQVSSELGALMAERYRDARLSLMENNPGISLRNPDILMFSTRDKAFAALQEEASHHHAASSSSSYSPGN</sequence>
<organism evidence="1 2">
    <name type="scientific">Legionella worsleiensis</name>
    <dbReference type="NCBI Taxonomy" id="45076"/>
    <lineage>
        <taxon>Bacteria</taxon>
        <taxon>Pseudomonadati</taxon>
        <taxon>Pseudomonadota</taxon>
        <taxon>Gammaproteobacteria</taxon>
        <taxon>Legionellales</taxon>
        <taxon>Legionellaceae</taxon>
        <taxon>Legionella</taxon>
    </lineage>
</organism>
<evidence type="ECO:0000313" key="1">
    <source>
        <dbReference type="EMBL" id="KTD76834.1"/>
    </source>
</evidence>
<reference evidence="1 2" key="1">
    <citation type="submission" date="2015-11" db="EMBL/GenBank/DDBJ databases">
        <title>Genomic analysis of 38 Legionella species identifies large and diverse effector repertoires.</title>
        <authorList>
            <person name="Burstein D."/>
            <person name="Amaro F."/>
            <person name="Zusman T."/>
            <person name="Lifshitz Z."/>
            <person name="Cohen O."/>
            <person name="Gilbert J.A."/>
            <person name="Pupko T."/>
            <person name="Shuman H.A."/>
            <person name="Segal G."/>
        </authorList>
    </citation>
    <scope>NUCLEOTIDE SEQUENCE [LARGE SCALE GENOMIC DNA]</scope>
    <source>
        <strain evidence="1 2">ATCC 49508</strain>
    </source>
</reference>
<name>A0A0W1A641_9GAMM</name>
<evidence type="ECO:0000313" key="2">
    <source>
        <dbReference type="Proteomes" id="UP000054662"/>
    </source>
</evidence>
<dbReference type="RefSeq" id="WP_058493825.1">
    <property type="nucleotide sequence ID" value="NZ_CBCRUR010000004.1"/>
</dbReference>
<proteinExistence type="predicted"/>
<dbReference type="Proteomes" id="UP000054662">
    <property type="component" value="Unassembled WGS sequence"/>
</dbReference>
<accession>A0A0W1A641</accession>
<dbReference type="OrthoDB" id="7161657at2"/>
<protein>
    <submittedName>
        <fullName evidence="1">Uncharacterized protein</fullName>
    </submittedName>
</protein>
<dbReference type="AlphaFoldDB" id="A0A0W1A641"/>
<dbReference type="PATRIC" id="fig|45076.6.peg.2252"/>
<comment type="caution">
    <text evidence="1">The sequence shown here is derived from an EMBL/GenBank/DDBJ whole genome shotgun (WGS) entry which is preliminary data.</text>
</comment>
<gene>
    <name evidence="1" type="ORF">Lwor_2059</name>
</gene>